<dbReference type="AlphaFoldDB" id="A0AAV5L5C3"/>
<keyword evidence="2" id="KW-0472">Membrane</keyword>
<protein>
    <submittedName>
        <fullName evidence="3">Uncharacterized protein</fullName>
    </submittedName>
</protein>
<evidence type="ECO:0000256" key="1">
    <source>
        <dbReference type="SAM" id="MobiDB-lite"/>
    </source>
</evidence>
<evidence type="ECO:0000256" key="2">
    <source>
        <dbReference type="SAM" id="Phobius"/>
    </source>
</evidence>
<evidence type="ECO:0000313" key="4">
    <source>
        <dbReference type="Proteomes" id="UP001054252"/>
    </source>
</evidence>
<proteinExistence type="predicted"/>
<evidence type="ECO:0000313" key="3">
    <source>
        <dbReference type="EMBL" id="GKV32470.1"/>
    </source>
</evidence>
<gene>
    <name evidence="3" type="ORF">SLEP1_g41075</name>
</gene>
<dbReference type="Proteomes" id="UP001054252">
    <property type="component" value="Unassembled WGS sequence"/>
</dbReference>
<keyword evidence="2" id="KW-0812">Transmembrane</keyword>
<dbReference type="PANTHER" id="PTHR35475:SF1">
    <property type="entry name" value="WD REPEAT PROTEIN"/>
    <property type="match status" value="1"/>
</dbReference>
<keyword evidence="4" id="KW-1185">Reference proteome</keyword>
<keyword evidence="2" id="KW-1133">Transmembrane helix</keyword>
<feature type="transmembrane region" description="Helical" evidence="2">
    <location>
        <begin position="130"/>
        <end position="148"/>
    </location>
</feature>
<feature type="compositionally biased region" description="Basic and acidic residues" evidence="1">
    <location>
        <begin position="1"/>
        <end position="20"/>
    </location>
</feature>
<name>A0AAV5L5C3_9ROSI</name>
<accession>A0AAV5L5C3</accession>
<reference evidence="3 4" key="1">
    <citation type="journal article" date="2021" name="Commun. Biol.">
        <title>The genome of Shorea leprosula (Dipterocarpaceae) highlights the ecological relevance of drought in aseasonal tropical rainforests.</title>
        <authorList>
            <person name="Ng K.K.S."/>
            <person name="Kobayashi M.J."/>
            <person name="Fawcett J.A."/>
            <person name="Hatakeyama M."/>
            <person name="Paape T."/>
            <person name="Ng C.H."/>
            <person name="Ang C.C."/>
            <person name="Tnah L.H."/>
            <person name="Lee C.T."/>
            <person name="Nishiyama T."/>
            <person name="Sese J."/>
            <person name="O'Brien M.J."/>
            <person name="Copetti D."/>
            <person name="Mohd Noor M.I."/>
            <person name="Ong R.C."/>
            <person name="Putra M."/>
            <person name="Sireger I.Z."/>
            <person name="Indrioko S."/>
            <person name="Kosugi Y."/>
            <person name="Izuno A."/>
            <person name="Isagi Y."/>
            <person name="Lee S.L."/>
            <person name="Shimizu K.K."/>
        </authorList>
    </citation>
    <scope>NUCLEOTIDE SEQUENCE [LARGE SCALE GENOMIC DNA]</scope>
    <source>
        <strain evidence="3">214</strain>
    </source>
</reference>
<feature type="transmembrane region" description="Helical" evidence="2">
    <location>
        <begin position="160"/>
        <end position="178"/>
    </location>
</feature>
<organism evidence="3 4">
    <name type="scientific">Rubroshorea leprosula</name>
    <dbReference type="NCBI Taxonomy" id="152421"/>
    <lineage>
        <taxon>Eukaryota</taxon>
        <taxon>Viridiplantae</taxon>
        <taxon>Streptophyta</taxon>
        <taxon>Embryophyta</taxon>
        <taxon>Tracheophyta</taxon>
        <taxon>Spermatophyta</taxon>
        <taxon>Magnoliopsida</taxon>
        <taxon>eudicotyledons</taxon>
        <taxon>Gunneridae</taxon>
        <taxon>Pentapetalae</taxon>
        <taxon>rosids</taxon>
        <taxon>malvids</taxon>
        <taxon>Malvales</taxon>
        <taxon>Dipterocarpaceae</taxon>
        <taxon>Rubroshorea</taxon>
    </lineage>
</organism>
<sequence>METETEKEIGEIQESTRDPTDGSVDDPTPIQTATAATVKVPEVEIHLYRCGKGPIAVFKSNLGGWEQDQLEVRDILEKYGFKSIYAFNPGSGRGVPIRFHPRNGRSMLEYKDGAVVYIDGEPTDSLIKPVTRILIGVAVITVFITLVLRDTPEWLKKLNIFGGDFPPWVLACMVIVFTRMRKRTKDFLNKLGW</sequence>
<dbReference type="PANTHER" id="PTHR35475">
    <property type="entry name" value="WD REPEAT PROTEIN"/>
    <property type="match status" value="1"/>
</dbReference>
<comment type="caution">
    <text evidence="3">The sequence shown here is derived from an EMBL/GenBank/DDBJ whole genome shotgun (WGS) entry which is preliminary data.</text>
</comment>
<dbReference type="EMBL" id="BPVZ01000095">
    <property type="protein sequence ID" value="GKV32470.1"/>
    <property type="molecule type" value="Genomic_DNA"/>
</dbReference>
<feature type="region of interest" description="Disordered" evidence="1">
    <location>
        <begin position="1"/>
        <end position="28"/>
    </location>
</feature>